<proteinExistence type="predicted"/>
<accession>I7LAX2</accession>
<name>I7LAX2_9LACO</name>
<dbReference type="RefSeq" id="WP_009559600.1">
    <property type="nucleotide sequence ID" value="NZ_AYZN01000010.1"/>
</dbReference>
<dbReference type="PATRIC" id="fig|1423790.3.peg.648"/>
<evidence type="ECO:0000313" key="2">
    <source>
        <dbReference type="Proteomes" id="UP000009311"/>
    </source>
</evidence>
<dbReference type="EMBL" id="CAKD01000017">
    <property type="protein sequence ID" value="CCI85051.1"/>
    <property type="molecule type" value="Genomic_DNA"/>
</dbReference>
<dbReference type="AlphaFoldDB" id="I7LAX2"/>
<evidence type="ECO:0000313" key="1">
    <source>
        <dbReference type="EMBL" id="CCI85051.1"/>
    </source>
</evidence>
<comment type="caution">
    <text evidence="1">The sequence shown here is derived from an EMBL/GenBank/DDBJ whole genome shotgun (WGS) entry which is preliminary data.</text>
</comment>
<organism evidence="1 2">
    <name type="scientific">Lactobacillus pasteurii DSM 23907 = CRBIP 24.76</name>
    <dbReference type="NCBI Taxonomy" id="1423790"/>
    <lineage>
        <taxon>Bacteria</taxon>
        <taxon>Bacillati</taxon>
        <taxon>Bacillota</taxon>
        <taxon>Bacilli</taxon>
        <taxon>Lactobacillales</taxon>
        <taxon>Lactobacillaceae</taxon>
        <taxon>Lactobacillus</taxon>
    </lineage>
</organism>
<sequence>MSRYRKYWASQLAESEQAINLYKEAFNLVNNETIEIQSSRLSEEADKIKVIFKAGNNYYTAYLILNDDQIADLEVE</sequence>
<keyword evidence="2" id="KW-1185">Reference proteome</keyword>
<reference evidence="1 2" key="1">
    <citation type="submission" date="2012-06" db="EMBL/GenBank/DDBJ databases">
        <title>Draft Genome Sequence of Lactobacillus pasteurii CRBIP 24.76T.</title>
        <authorList>
            <person name="Cousin S."/>
            <person name="Bouchier C."/>
            <person name="Loux V."/>
            <person name="Ma L."/>
            <person name="Creno S."/>
            <person name="Bizet C."/>
            <person name="Clermont D."/>
        </authorList>
    </citation>
    <scope>NUCLEOTIDE SEQUENCE [LARGE SCALE GENOMIC DNA]</scope>
    <source>
        <strain evidence="2">CRBIP 24.76T</strain>
    </source>
</reference>
<gene>
    <name evidence="1" type="ORF">BN53_02930</name>
</gene>
<protein>
    <submittedName>
        <fullName evidence="1">Uncharacterized protein</fullName>
    </submittedName>
</protein>
<dbReference type="Proteomes" id="UP000009311">
    <property type="component" value="Unassembled WGS sequence"/>
</dbReference>